<accession>A0AB33JZX3</accession>
<evidence type="ECO:0000256" key="1">
    <source>
        <dbReference type="ARBA" id="ARBA00022741"/>
    </source>
</evidence>
<gene>
    <name evidence="6" type="primary">traB</name>
    <name evidence="6" type="ORF">KCMC57_33710</name>
</gene>
<proteinExistence type="predicted"/>
<evidence type="ECO:0000256" key="3">
    <source>
        <dbReference type="PROSITE-ProRule" id="PRU00289"/>
    </source>
</evidence>
<keyword evidence="4" id="KW-1133">Transmembrane helix</keyword>
<dbReference type="Gene3D" id="3.40.50.300">
    <property type="entry name" value="P-loop containing nucleotide triphosphate hydrolases"/>
    <property type="match status" value="1"/>
</dbReference>
<dbReference type="PANTHER" id="PTHR22683">
    <property type="entry name" value="SPORULATION PROTEIN RELATED"/>
    <property type="match status" value="1"/>
</dbReference>
<feature type="binding site" evidence="3">
    <location>
        <begin position="279"/>
        <end position="286"/>
    </location>
    <ligand>
        <name>ATP</name>
        <dbReference type="ChEBI" id="CHEBI:30616"/>
    </ligand>
</feature>
<keyword evidence="4" id="KW-0812">Transmembrane</keyword>
<keyword evidence="1 3" id="KW-0547">Nucleotide-binding</keyword>
<organism evidence="6">
    <name type="scientific">Kitasatospora sp. CMC57</name>
    <dbReference type="NCBI Taxonomy" id="3231513"/>
    <lineage>
        <taxon>Bacteria</taxon>
        <taxon>Bacillati</taxon>
        <taxon>Actinomycetota</taxon>
        <taxon>Actinomycetes</taxon>
        <taxon>Kitasatosporales</taxon>
        <taxon>Streptomycetaceae</taxon>
        <taxon>Kitasatospora</taxon>
    </lineage>
</organism>
<dbReference type="RefSeq" id="WP_407989379.1">
    <property type="nucleotide sequence ID" value="NZ_AP035881.2"/>
</dbReference>
<protein>
    <submittedName>
        <fullName evidence="6">Plasmid transfer protein TraB</fullName>
    </submittedName>
</protein>
<evidence type="ECO:0000259" key="5">
    <source>
        <dbReference type="PROSITE" id="PS50901"/>
    </source>
</evidence>
<evidence type="ECO:0000256" key="2">
    <source>
        <dbReference type="ARBA" id="ARBA00022840"/>
    </source>
</evidence>
<feature type="transmembrane region" description="Helical" evidence="4">
    <location>
        <begin position="57"/>
        <end position="77"/>
    </location>
</feature>
<evidence type="ECO:0000313" key="6">
    <source>
        <dbReference type="EMBL" id="BFP47003.1"/>
    </source>
</evidence>
<dbReference type="PROSITE" id="PS50901">
    <property type="entry name" value="FTSK"/>
    <property type="match status" value="1"/>
</dbReference>
<keyword evidence="2 3" id="KW-0067">ATP-binding</keyword>
<dbReference type="InterPro" id="IPR050206">
    <property type="entry name" value="FtsK/SpoIIIE/SftA"/>
</dbReference>
<keyword evidence="4" id="KW-0472">Membrane</keyword>
<dbReference type="PANTHER" id="PTHR22683:SF41">
    <property type="entry name" value="DNA TRANSLOCASE FTSK"/>
    <property type="match status" value="1"/>
</dbReference>
<reference evidence="6" key="1">
    <citation type="submission" date="2024-07" db="EMBL/GenBank/DDBJ databases">
        <title>Complete genome sequences of cellulolytic bacteria, Kitasatospora sp. CMC57 and Streptomyces sp. CMC78, isolated from Japanese agricultural soil.</title>
        <authorList>
            <person name="Hashimoto T."/>
            <person name="Ito M."/>
            <person name="Iwamoto M."/>
            <person name="Fukahori D."/>
            <person name="Shoda T."/>
            <person name="Sakoda M."/>
            <person name="Morohoshi T."/>
            <person name="Mitsuboshi M."/>
            <person name="Nishizawa T."/>
        </authorList>
    </citation>
    <scope>NUCLEOTIDE SEQUENCE</scope>
    <source>
        <strain evidence="6">CMC57</strain>
    </source>
</reference>
<dbReference type="SUPFAM" id="SSF52540">
    <property type="entry name" value="P-loop containing nucleoside triphosphate hydrolases"/>
    <property type="match status" value="1"/>
</dbReference>
<dbReference type="GO" id="GO:0005524">
    <property type="term" value="F:ATP binding"/>
    <property type="evidence" value="ECO:0007669"/>
    <property type="project" value="UniProtKB-UniRule"/>
</dbReference>
<name>A0AB33JZX3_9ACTN</name>
<dbReference type="GO" id="GO:0003677">
    <property type="term" value="F:DNA binding"/>
    <property type="evidence" value="ECO:0007669"/>
    <property type="project" value="InterPro"/>
</dbReference>
<sequence length="678" mass="72026">MSGTASAQPMQLDPNSHSGGVGDYLLHRAKPYLPPWLLAGGVGVLSLPAHLMWSGSAAASAALTLASAGLTAATWWAGKPTTQQRRLHSAITVAAGTAWFTAAALAGPTAGPLPSLYLIGAPALAATWNIRQLMRVNPEAAAGTSADKGLLEKVGLAKTLVTSAKVAPNKATFELQLPPGELTADDVSKALPGLASAFRVSKNAVRMTTDPEDASRATVTVVPADLLKNTVPFPGPSYPGGSIADPVHLGIYEDGEPLVMWFPGDPRASRNAMHLLVMGMTGSGKSEGGITALAEVITRRDVIVWASDPAKAEQTLGPLLPALDWAALDMKSTKAMIAAIKAAIPARTSWLAKYGYKQWEPACAEVQADGSPGMPYLIGWFEEAAKTIRETDDDVFTAIGQEARSAGISLVVSLQRASGSQVSTDTRASLGSSWVFGVRDDRDAGFALPDEALDAGAAPHVWKDKKPGYSYLVANGVPETFWASPARSYLTPAEYLTWVTVTFAGTRSACDPVTEQAALKAAGPAYTKRTRYPLPQQPAPTHPEQFEEEVFPLYSTDDEGDETDTWEGETDDPDGWIDPEAELPEVTTVIQLAAPDNPPRTKVTKAHAQQIMAELLEQFEAEGRTVVAPADFMEHCDRFNRSRAWVSAEVAAMVVAGRLRETGETGCYEIVPPDYRAA</sequence>
<dbReference type="AlphaFoldDB" id="A0AB33JZX3"/>
<dbReference type="InterPro" id="IPR027417">
    <property type="entry name" value="P-loop_NTPase"/>
</dbReference>
<evidence type="ECO:0000256" key="4">
    <source>
        <dbReference type="SAM" id="Phobius"/>
    </source>
</evidence>
<dbReference type="EMBL" id="AP035881">
    <property type="protein sequence ID" value="BFP47003.1"/>
    <property type="molecule type" value="Genomic_DNA"/>
</dbReference>
<dbReference type="InterPro" id="IPR002543">
    <property type="entry name" value="FtsK_dom"/>
</dbReference>
<feature type="transmembrane region" description="Helical" evidence="4">
    <location>
        <begin position="89"/>
        <end position="107"/>
    </location>
</feature>
<dbReference type="NCBIfam" id="NF041214">
    <property type="entry name" value="plasmid_TraB"/>
    <property type="match status" value="1"/>
</dbReference>
<feature type="domain" description="FtsK" evidence="5">
    <location>
        <begin position="255"/>
        <end position="445"/>
    </location>
</feature>